<keyword evidence="2" id="KW-0560">Oxidoreductase</keyword>
<dbReference type="PRINTS" id="PR00081">
    <property type="entry name" value="GDHRDH"/>
</dbReference>
<evidence type="ECO:0000313" key="5">
    <source>
        <dbReference type="Proteomes" id="UP000681414"/>
    </source>
</evidence>
<dbReference type="PRINTS" id="PR00080">
    <property type="entry name" value="SDRFAMILY"/>
</dbReference>
<dbReference type="Proteomes" id="UP000681414">
    <property type="component" value="Unassembled WGS sequence"/>
</dbReference>
<comment type="similarity">
    <text evidence="1 3">Belongs to the short-chain dehydrogenases/reductases (SDR) family.</text>
</comment>
<dbReference type="InterPro" id="IPR020904">
    <property type="entry name" value="Sc_DH/Rdtase_CS"/>
</dbReference>
<protein>
    <submittedName>
        <fullName evidence="4">SDR family oxidoreductase</fullName>
    </submittedName>
</protein>
<dbReference type="RefSeq" id="WP_213123747.1">
    <property type="nucleotide sequence ID" value="NZ_JAGYPG010000001.1"/>
</dbReference>
<dbReference type="PIRSF" id="PIRSF000126">
    <property type="entry name" value="11-beta-HSD1"/>
    <property type="match status" value="1"/>
</dbReference>
<organism evidence="4 5">
    <name type="scientific">Lederbergia citri</name>
    <dbReference type="NCBI Taxonomy" id="2833580"/>
    <lineage>
        <taxon>Bacteria</taxon>
        <taxon>Bacillati</taxon>
        <taxon>Bacillota</taxon>
        <taxon>Bacilli</taxon>
        <taxon>Bacillales</taxon>
        <taxon>Bacillaceae</taxon>
        <taxon>Lederbergia</taxon>
    </lineage>
</organism>
<dbReference type="PANTHER" id="PTHR44196:SF1">
    <property type="entry name" value="DEHYDROGENASE_REDUCTASE SDR FAMILY MEMBER 7B"/>
    <property type="match status" value="1"/>
</dbReference>
<proteinExistence type="inferred from homology"/>
<dbReference type="InterPro" id="IPR036291">
    <property type="entry name" value="NAD(P)-bd_dom_sf"/>
</dbReference>
<dbReference type="GO" id="GO:0016616">
    <property type="term" value="F:oxidoreductase activity, acting on the CH-OH group of donors, NAD or NADP as acceptor"/>
    <property type="evidence" value="ECO:0007669"/>
    <property type="project" value="UniProtKB-ARBA"/>
</dbReference>
<dbReference type="PANTHER" id="PTHR44196">
    <property type="entry name" value="DEHYDROGENASE/REDUCTASE SDR FAMILY MEMBER 7B"/>
    <property type="match status" value="1"/>
</dbReference>
<dbReference type="EMBL" id="JAGYPG010000001">
    <property type="protein sequence ID" value="MBS4194578.1"/>
    <property type="molecule type" value="Genomic_DNA"/>
</dbReference>
<evidence type="ECO:0000313" key="4">
    <source>
        <dbReference type="EMBL" id="MBS4194578.1"/>
    </source>
</evidence>
<accession>A0A942TD39</accession>
<sequence>MKNERIRGKTVVITGASGGLGEQIAYLCAQNGANLILLARNIEKLNHLSERIHDEYGVNCPGLALDVSNPDQISAVFKRIYETEGEIDVLVNNAGYGIFSNAIDINLTDLEGMFSVNVIGLIACTREVIPHMCKRKSGHIINIASQAGKLATPKSSVYAATKHAVLGFSNSLRMELSQYGVFVTAVNPGPIHTDFFQKADPEGSYLKNLGQFILDPEKVASNIVSIMLTNHREINMPRWMNWTATLHTLAPRLVESLGRKAFFKK</sequence>
<evidence type="ECO:0000256" key="3">
    <source>
        <dbReference type="RuleBase" id="RU000363"/>
    </source>
</evidence>
<dbReference type="GO" id="GO:0016020">
    <property type="term" value="C:membrane"/>
    <property type="evidence" value="ECO:0007669"/>
    <property type="project" value="TreeGrafter"/>
</dbReference>
<evidence type="ECO:0000256" key="1">
    <source>
        <dbReference type="ARBA" id="ARBA00006484"/>
    </source>
</evidence>
<dbReference type="InterPro" id="IPR002347">
    <property type="entry name" value="SDR_fam"/>
</dbReference>
<name>A0A942TD39_9BACI</name>
<dbReference type="PROSITE" id="PS00061">
    <property type="entry name" value="ADH_SHORT"/>
    <property type="match status" value="1"/>
</dbReference>
<evidence type="ECO:0000256" key="2">
    <source>
        <dbReference type="ARBA" id="ARBA00023002"/>
    </source>
</evidence>
<keyword evidence="5" id="KW-1185">Reference proteome</keyword>
<dbReference type="SUPFAM" id="SSF51735">
    <property type="entry name" value="NAD(P)-binding Rossmann-fold domains"/>
    <property type="match status" value="1"/>
</dbReference>
<comment type="caution">
    <text evidence="4">The sequence shown here is derived from an EMBL/GenBank/DDBJ whole genome shotgun (WGS) entry which is preliminary data.</text>
</comment>
<dbReference type="AlphaFoldDB" id="A0A942TD39"/>
<dbReference type="Pfam" id="PF00106">
    <property type="entry name" value="adh_short"/>
    <property type="match status" value="1"/>
</dbReference>
<reference evidence="4 5" key="1">
    <citation type="submission" date="2021-05" db="EMBL/GenBank/DDBJ databases">
        <title>Novel Bacillus species.</title>
        <authorList>
            <person name="Liu G."/>
        </authorList>
    </citation>
    <scope>NUCLEOTIDE SEQUENCE [LARGE SCALE GENOMIC DNA]</scope>
    <source>
        <strain evidence="5">FJAT-49780</strain>
    </source>
</reference>
<gene>
    <name evidence="4" type="ORF">KHA97_05760</name>
</gene>
<dbReference type="FunFam" id="3.40.50.720:FF:000047">
    <property type="entry name" value="NADP-dependent L-serine/L-allo-threonine dehydrogenase"/>
    <property type="match status" value="1"/>
</dbReference>
<dbReference type="Gene3D" id="3.40.50.720">
    <property type="entry name" value="NAD(P)-binding Rossmann-like Domain"/>
    <property type="match status" value="1"/>
</dbReference>